<keyword evidence="7" id="KW-0418">Kinase</keyword>
<feature type="domain" description="PRD" evidence="13">
    <location>
        <begin position="190"/>
        <end position="291"/>
    </location>
</feature>
<evidence type="ECO:0000256" key="5">
    <source>
        <dbReference type="ARBA" id="ARBA00022679"/>
    </source>
</evidence>
<feature type="domain" description="PTS EIIA type-2" evidence="11">
    <location>
        <begin position="547"/>
        <end position="688"/>
    </location>
</feature>
<evidence type="ECO:0000256" key="6">
    <source>
        <dbReference type="ARBA" id="ARBA00022683"/>
    </source>
</evidence>
<keyword evidence="6" id="KW-0598">Phosphotransferase system</keyword>
<dbReference type="OrthoDB" id="369398at2"/>
<comment type="subcellular location">
    <subcellularLocation>
        <location evidence="1">Cytoplasm</location>
    </subcellularLocation>
</comment>
<dbReference type="PANTHER" id="PTHR36203:SF1">
    <property type="entry name" value="ASCORBATE-SPECIFIC PTS SYSTEM EIIA COMPONENT"/>
    <property type="match status" value="1"/>
</dbReference>
<dbReference type="PANTHER" id="PTHR36203">
    <property type="entry name" value="ASCORBATE-SPECIFIC PTS SYSTEM EIIA COMPONENT"/>
    <property type="match status" value="1"/>
</dbReference>
<dbReference type="GO" id="GO:0016301">
    <property type="term" value="F:kinase activity"/>
    <property type="evidence" value="ECO:0007669"/>
    <property type="project" value="UniProtKB-KW"/>
</dbReference>
<dbReference type="InterPro" id="IPR013011">
    <property type="entry name" value="PTS_EIIB_2"/>
</dbReference>
<dbReference type="Gene3D" id="1.10.1790.10">
    <property type="entry name" value="PRD domain"/>
    <property type="match status" value="1"/>
</dbReference>
<keyword evidence="4" id="KW-0597">Phosphoprotein</keyword>
<evidence type="ECO:0000256" key="9">
    <source>
        <dbReference type="ARBA" id="ARBA00041175"/>
    </source>
</evidence>
<evidence type="ECO:0000313" key="14">
    <source>
        <dbReference type="EMBL" id="RSU10440.1"/>
    </source>
</evidence>
<dbReference type="Pfam" id="PF00359">
    <property type="entry name" value="PTS_EIIA_2"/>
    <property type="match status" value="1"/>
</dbReference>
<dbReference type="InterPro" id="IPR002178">
    <property type="entry name" value="PTS_EIIA_type-2_dom"/>
</dbReference>
<feature type="domain" description="PRD" evidence="13">
    <location>
        <begin position="295"/>
        <end position="403"/>
    </location>
</feature>
<reference evidence="14 15" key="1">
    <citation type="submission" date="2017-05" db="EMBL/GenBank/DDBJ databases">
        <title>Vagococcus spp. assemblies.</title>
        <authorList>
            <person name="Gulvik C.A."/>
        </authorList>
    </citation>
    <scope>NUCLEOTIDE SEQUENCE [LARGE SCALE GENOMIC DNA]</scope>
    <source>
        <strain evidence="14 15">LMG 24798</strain>
    </source>
</reference>
<dbReference type="GO" id="GO:0006355">
    <property type="term" value="P:regulation of DNA-templated transcription"/>
    <property type="evidence" value="ECO:0007669"/>
    <property type="project" value="InterPro"/>
</dbReference>
<sequence length="695" mass="80856">MEEVNMFLDDRSRQILEYLIFHPKSSSKELMTRFSISRHQLSYSVNKIKEWCKDNDLPELIRLRSGSFHIPEALALFLKNSGSVHSEQSSHYVLSEEERATVMLLMIMSNRDYLSLDHFSVDLDVSKNTAMRTIAFIREQLPSNVAVDYDRNNGYRITGKEWEIRKLILQTIHKTSLLPNGNEYLNKYIENKDMRIKHYRQILEDAEHLLNVTFTDNRIDILPYMLAIISLRIDQGYVIQESFHIKNHMLANTQEYVVASKIFNNWKKIPDQEKSFITLQLLTTNILSGEMLTEDLTEGLSKIVDDCLQDFERRAFVNLSNKNDLKKRLLLHLKPAYYRIKYHLNLNMNVENLYFSERQNAMKAIIYESFRPLEEFIGENLPEEELEFISLFVLSNLSEQSINPKQQTAVVVCKSGVLISQTLDTILRKKFPEFTFFPPCSLREYRDLEVNADIVFSTVPLDRDKGVYLVKSSLNEDELAELRLKVLNDELSVTQKKRPISMAKIMETIESYADIIQYDDLEHSLGQILYEGGYRLGNKKQKLSLKMLLSFEHVTSVRRVADFKEAIKLASAPLLQEGYIEKRYIEKMIENHDYNDAYTVLGSDVALPHALPEYGVKKLGVSLLHVREGVHFSPEHVVHFIFVVAPVDKEKHIEIVYEIMNLAENETLLSQLKSAETDEELYKLVIQKGRRDSED</sequence>
<dbReference type="InterPro" id="IPR036634">
    <property type="entry name" value="PRD_sf"/>
</dbReference>
<dbReference type="SUPFAM" id="SSF55804">
    <property type="entry name" value="Phoshotransferase/anion transport protein"/>
    <property type="match status" value="1"/>
</dbReference>
<dbReference type="PROSITE" id="PS51094">
    <property type="entry name" value="PTS_EIIA_TYPE_2"/>
    <property type="match status" value="1"/>
</dbReference>
<gene>
    <name evidence="14" type="ORF">CBF27_10525</name>
</gene>
<evidence type="ECO:0000256" key="4">
    <source>
        <dbReference type="ARBA" id="ARBA00022553"/>
    </source>
</evidence>
<dbReference type="EMBL" id="NGKC01000012">
    <property type="protein sequence ID" value="RSU10440.1"/>
    <property type="molecule type" value="Genomic_DNA"/>
</dbReference>
<dbReference type="GO" id="GO:0008982">
    <property type="term" value="F:protein-N(PI)-phosphohistidine-sugar phosphotransferase activity"/>
    <property type="evidence" value="ECO:0007669"/>
    <property type="project" value="InterPro"/>
</dbReference>
<dbReference type="PROSITE" id="PS51099">
    <property type="entry name" value="PTS_EIIB_TYPE_2"/>
    <property type="match status" value="1"/>
</dbReference>
<evidence type="ECO:0000313" key="15">
    <source>
        <dbReference type="Proteomes" id="UP000286773"/>
    </source>
</evidence>
<dbReference type="Pfam" id="PF00874">
    <property type="entry name" value="PRD"/>
    <property type="match status" value="2"/>
</dbReference>
<keyword evidence="15" id="KW-1185">Reference proteome</keyword>
<evidence type="ECO:0000256" key="7">
    <source>
        <dbReference type="ARBA" id="ARBA00022777"/>
    </source>
</evidence>
<evidence type="ECO:0000259" key="12">
    <source>
        <dbReference type="PROSITE" id="PS51099"/>
    </source>
</evidence>
<dbReference type="CDD" id="cd05568">
    <property type="entry name" value="PTS_IIB_bgl_like"/>
    <property type="match status" value="1"/>
</dbReference>
<protein>
    <recommendedName>
        <fullName evidence="9">Ascorbate-specific PTS system EIIA component</fullName>
    </recommendedName>
    <alternativeName>
        <fullName evidence="10">Ascorbate-specific phosphotransferase enzyme IIA component</fullName>
    </alternativeName>
</protein>
<organism evidence="14 15">
    <name type="scientific">Vagococcus acidifermentans</name>
    <dbReference type="NCBI Taxonomy" id="564710"/>
    <lineage>
        <taxon>Bacteria</taxon>
        <taxon>Bacillati</taxon>
        <taxon>Bacillota</taxon>
        <taxon>Bacilli</taxon>
        <taxon>Lactobacillales</taxon>
        <taxon>Enterococcaceae</taxon>
        <taxon>Vagococcus</taxon>
    </lineage>
</organism>
<evidence type="ECO:0000256" key="10">
    <source>
        <dbReference type="ARBA" id="ARBA00042072"/>
    </source>
</evidence>
<keyword evidence="3" id="KW-0963">Cytoplasm</keyword>
<feature type="domain" description="PTS EIIB type-2" evidence="12">
    <location>
        <begin position="407"/>
        <end position="494"/>
    </location>
</feature>
<dbReference type="GO" id="GO:0009401">
    <property type="term" value="P:phosphoenolpyruvate-dependent sugar phosphotransferase system"/>
    <property type="evidence" value="ECO:0007669"/>
    <property type="project" value="UniProtKB-KW"/>
</dbReference>
<evidence type="ECO:0000256" key="1">
    <source>
        <dbReference type="ARBA" id="ARBA00004496"/>
    </source>
</evidence>
<dbReference type="InterPro" id="IPR016152">
    <property type="entry name" value="PTrfase/Anion_transptr"/>
</dbReference>
<evidence type="ECO:0000259" key="13">
    <source>
        <dbReference type="PROSITE" id="PS51372"/>
    </source>
</evidence>
<dbReference type="Gene3D" id="3.40.930.10">
    <property type="entry name" value="Mannitol-specific EII, Chain A"/>
    <property type="match status" value="1"/>
</dbReference>
<dbReference type="AlphaFoldDB" id="A0A430AQM9"/>
<evidence type="ECO:0000259" key="11">
    <source>
        <dbReference type="PROSITE" id="PS51094"/>
    </source>
</evidence>
<proteinExistence type="predicted"/>
<dbReference type="PROSITE" id="PS51372">
    <property type="entry name" value="PRD_2"/>
    <property type="match status" value="2"/>
</dbReference>
<comment type="caution">
    <text evidence="14">The sequence shown here is derived from an EMBL/GenBank/DDBJ whole genome shotgun (WGS) entry which is preliminary data.</text>
</comment>
<name>A0A430AQM9_9ENTE</name>
<evidence type="ECO:0000256" key="2">
    <source>
        <dbReference type="ARBA" id="ARBA00022448"/>
    </source>
</evidence>
<dbReference type="SUPFAM" id="SSF63520">
    <property type="entry name" value="PTS-regulatory domain, PRD"/>
    <property type="match status" value="1"/>
</dbReference>
<evidence type="ECO:0000256" key="3">
    <source>
        <dbReference type="ARBA" id="ARBA00022490"/>
    </source>
</evidence>
<dbReference type="InterPro" id="IPR011608">
    <property type="entry name" value="PRD"/>
</dbReference>
<dbReference type="InterPro" id="IPR051351">
    <property type="entry name" value="Ascorbate-PTS_EIIA_comp"/>
</dbReference>
<dbReference type="GO" id="GO:0005737">
    <property type="term" value="C:cytoplasm"/>
    <property type="evidence" value="ECO:0007669"/>
    <property type="project" value="UniProtKB-SubCell"/>
</dbReference>
<accession>A0A430AQM9</accession>
<keyword evidence="5" id="KW-0808">Transferase</keyword>
<dbReference type="Proteomes" id="UP000286773">
    <property type="component" value="Unassembled WGS sequence"/>
</dbReference>
<comment type="function">
    <text evidence="8">The phosphoenolpyruvate-dependent sugar phosphotransferase system (sugar PTS), a major carbohydrate active transport system, catalyzes the phosphorylation of incoming sugar substrates concomitantly with their translocation across the cell membrane. The enzyme II UlaABC PTS system is involved in ascorbate transport.</text>
</comment>
<keyword evidence="2" id="KW-0813">Transport</keyword>
<evidence type="ECO:0000256" key="8">
    <source>
        <dbReference type="ARBA" id="ARBA00037387"/>
    </source>
</evidence>